<name>A0A6M4PDN2_9ACTN</name>
<dbReference type="KEGG" id="sarg:HKX69_05785"/>
<evidence type="ECO:0000313" key="1">
    <source>
        <dbReference type="EMBL" id="QJS09091.1"/>
    </source>
</evidence>
<dbReference type="AlphaFoldDB" id="A0A6M4PDN2"/>
<dbReference type="SUPFAM" id="SSF88659">
    <property type="entry name" value="Sigma3 and sigma4 domains of RNA polymerase sigma factors"/>
    <property type="match status" value="1"/>
</dbReference>
<reference evidence="1 2" key="1">
    <citation type="submission" date="2020-05" db="EMBL/GenBank/DDBJ databases">
        <authorList>
            <person name="Li K."/>
        </authorList>
    </citation>
    <scope>NUCLEOTIDE SEQUENCE [LARGE SCALE GENOMIC DNA]</scope>
    <source>
        <strain evidence="2">jing01</strain>
    </source>
</reference>
<dbReference type="Proteomes" id="UP000502641">
    <property type="component" value="Chromosome"/>
</dbReference>
<gene>
    <name evidence="1" type="ORF">HKX69_05785</name>
</gene>
<accession>A0A6M4PDN2</accession>
<sequence length="174" mass="20013">MAKLPDNETLRRFFREGLSDKEIAKAYDVSVQAVNQRFSKMGLERKPWMNTATAILNAAWPTTDGFKRSEFTHLNRARELFAFMRWRLGDPTLTEKQMYMARRFESQAREGVVLEFAPETKSRWVWVPRQESDGDLVLRWPAGRELPKGPHLAAITLPEVTESVAAREGEATSQ</sequence>
<keyword evidence="2" id="KW-1185">Reference proteome</keyword>
<protein>
    <submittedName>
        <fullName evidence="1">Uncharacterized protein</fullName>
    </submittedName>
</protein>
<organism evidence="1 2">
    <name type="scientific">Streptomyces argyrophylli</name>
    <dbReference type="NCBI Taxonomy" id="2726118"/>
    <lineage>
        <taxon>Bacteria</taxon>
        <taxon>Bacillati</taxon>
        <taxon>Actinomycetota</taxon>
        <taxon>Actinomycetes</taxon>
        <taxon>Kitasatosporales</taxon>
        <taxon>Streptomycetaceae</taxon>
        <taxon>Streptomyces</taxon>
    </lineage>
</organism>
<evidence type="ECO:0000313" key="2">
    <source>
        <dbReference type="Proteomes" id="UP000502641"/>
    </source>
</evidence>
<dbReference type="Gene3D" id="1.10.10.60">
    <property type="entry name" value="Homeodomain-like"/>
    <property type="match status" value="1"/>
</dbReference>
<proteinExistence type="predicted"/>
<dbReference type="RefSeq" id="WP_171151239.1">
    <property type="nucleotide sequence ID" value="NZ_CP053189.1"/>
</dbReference>
<dbReference type="InterPro" id="IPR013324">
    <property type="entry name" value="RNA_pol_sigma_r3/r4-like"/>
</dbReference>
<dbReference type="EMBL" id="CP053189">
    <property type="protein sequence ID" value="QJS09091.1"/>
    <property type="molecule type" value="Genomic_DNA"/>
</dbReference>